<sequence>MLKSLSVRPLIAGVAALTVLAPMASTAHAAPATAQVDRVVVNPREDASNGMSVSFRAPGAVGEVEYAAPGGELVRVPAGLVLSRLGGGAEPIMPPGPLPVAEHFAAHLTGLQPATTYTYRPIVDGVPGEWAEFTTASATSEPFSFVYYGDAQTHLDSVWPKVAARALEHSPDAALTVHSGDQIDNPHADVEWHDFFAGMQGTMATRPSIVAPGNHELMLDPFAYLHRAHFEFPNNGVDGLPDTTFFNDYQGVRFITLHANYIRLGEQAAWLDRVLADNPHQWAVVNFHEPVWNATSRRDEPFHRDAFRGVIEKHNVDLVLTGHDHAYARGHQAGNPNGPAYAVTVAGGKYYDVDLAGDPWSLSGGKRVVGAGGISTFQRIDVDGCRMDYTSIIGHVSEKATQPATEGDVLDAFSIDKCDGDKKVIETRPGA</sequence>
<dbReference type="Proteomes" id="UP001589700">
    <property type="component" value="Unassembled WGS sequence"/>
</dbReference>
<evidence type="ECO:0000256" key="2">
    <source>
        <dbReference type="SAM" id="SignalP"/>
    </source>
</evidence>
<dbReference type="Gene3D" id="3.60.21.10">
    <property type="match status" value="1"/>
</dbReference>
<dbReference type="PANTHER" id="PTHR22953">
    <property type="entry name" value="ACID PHOSPHATASE RELATED"/>
    <property type="match status" value="1"/>
</dbReference>
<feature type="signal peptide" evidence="2">
    <location>
        <begin position="1"/>
        <end position="29"/>
    </location>
</feature>
<evidence type="ECO:0000256" key="1">
    <source>
        <dbReference type="ARBA" id="ARBA00022729"/>
    </source>
</evidence>
<comment type="caution">
    <text evidence="4">The sequence shown here is derived from an EMBL/GenBank/DDBJ whole genome shotgun (WGS) entry which is preliminary data.</text>
</comment>
<dbReference type="InterPro" id="IPR008963">
    <property type="entry name" value="Purple_acid_Pase-like_N"/>
</dbReference>
<dbReference type="InterPro" id="IPR004843">
    <property type="entry name" value="Calcineurin-like_PHP"/>
</dbReference>
<name>A0ABV5JU25_9ACTN</name>
<dbReference type="InterPro" id="IPR029052">
    <property type="entry name" value="Metallo-depent_PP-like"/>
</dbReference>
<keyword evidence="5" id="KW-1185">Reference proteome</keyword>
<dbReference type="InterPro" id="IPR039331">
    <property type="entry name" value="PAPs-like"/>
</dbReference>
<dbReference type="EMBL" id="JBHMDY010000006">
    <property type="protein sequence ID" value="MFB9260568.1"/>
    <property type="molecule type" value="Genomic_DNA"/>
</dbReference>
<reference evidence="4 5" key="1">
    <citation type="submission" date="2024-09" db="EMBL/GenBank/DDBJ databases">
        <authorList>
            <person name="Sun Q."/>
            <person name="Mori K."/>
        </authorList>
    </citation>
    <scope>NUCLEOTIDE SEQUENCE [LARGE SCALE GENOMIC DNA]</scope>
    <source>
        <strain evidence="4 5">CCM 7659</strain>
    </source>
</reference>
<proteinExistence type="predicted"/>
<accession>A0ABV5JU25</accession>
<dbReference type="Pfam" id="PF00149">
    <property type="entry name" value="Metallophos"/>
    <property type="match status" value="1"/>
</dbReference>
<dbReference type="SUPFAM" id="SSF56300">
    <property type="entry name" value="Metallo-dependent phosphatases"/>
    <property type="match status" value="1"/>
</dbReference>
<evidence type="ECO:0000313" key="5">
    <source>
        <dbReference type="Proteomes" id="UP001589700"/>
    </source>
</evidence>
<dbReference type="RefSeq" id="WP_182632646.1">
    <property type="nucleotide sequence ID" value="NZ_JAALDM010000170.1"/>
</dbReference>
<evidence type="ECO:0000259" key="3">
    <source>
        <dbReference type="Pfam" id="PF00149"/>
    </source>
</evidence>
<feature type="domain" description="Calcineurin-like phosphoesterase" evidence="3">
    <location>
        <begin position="168"/>
        <end position="327"/>
    </location>
</feature>
<dbReference type="PANTHER" id="PTHR22953:SF153">
    <property type="entry name" value="PURPLE ACID PHOSPHATASE"/>
    <property type="match status" value="1"/>
</dbReference>
<keyword evidence="1 2" id="KW-0732">Signal</keyword>
<protein>
    <submittedName>
        <fullName evidence="4">Metallophosphoesterase</fullName>
    </submittedName>
</protein>
<gene>
    <name evidence="4" type="ORF">ACFFVD_12205</name>
</gene>
<feature type="chain" id="PRO_5045100877" evidence="2">
    <location>
        <begin position="30"/>
        <end position="431"/>
    </location>
</feature>
<dbReference type="SUPFAM" id="SSF49363">
    <property type="entry name" value="Purple acid phosphatase, N-terminal domain"/>
    <property type="match status" value="1"/>
</dbReference>
<evidence type="ECO:0000313" key="4">
    <source>
        <dbReference type="EMBL" id="MFB9260568.1"/>
    </source>
</evidence>
<organism evidence="4 5">
    <name type="scientific">Dietzia aerolata</name>
    <dbReference type="NCBI Taxonomy" id="595984"/>
    <lineage>
        <taxon>Bacteria</taxon>
        <taxon>Bacillati</taxon>
        <taxon>Actinomycetota</taxon>
        <taxon>Actinomycetes</taxon>
        <taxon>Mycobacteriales</taxon>
        <taxon>Dietziaceae</taxon>
        <taxon>Dietzia</taxon>
    </lineage>
</organism>